<reference evidence="2 3" key="1">
    <citation type="journal article" date="2012" name="PLoS ONE">
        <title>The purine-utilizing bacterium Clostridium acidurici 9a: a genome-guided metabolic reconsideration.</title>
        <authorList>
            <person name="Hartwich K."/>
            <person name="Poehlein A."/>
            <person name="Daniel R."/>
        </authorList>
    </citation>
    <scope>NUCLEOTIDE SEQUENCE [LARGE SCALE GENOMIC DNA]</scope>
    <source>
        <strain evidence="3">ATCC 7906 / DSM 604 / BCRC 14475 / CIP 104303 / KCTC 5404 / NCIMB 10678 / 9a</strain>
    </source>
</reference>
<dbReference type="eggNOG" id="COG2984">
    <property type="taxonomic scope" value="Bacteria"/>
</dbReference>
<dbReference type="STRING" id="1128398.Curi_c02900"/>
<keyword evidence="3" id="KW-1185">Reference proteome</keyword>
<keyword evidence="1" id="KW-0732">Signal</keyword>
<feature type="signal peptide" evidence="1">
    <location>
        <begin position="1"/>
        <end position="22"/>
    </location>
</feature>
<gene>
    <name evidence="2" type="ordered locus">Curi_c02900</name>
</gene>
<dbReference type="PANTHER" id="PTHR35271:SF1">
    <property type="entry name" value="ABC TRANSPORTER, SUBSTRATE-BINDING LIPOPROTEIN"/>
    <property type="match status" value="1"/>
</dbReference>
<dbReference type="InterPro" id="IPR028082">
    <property type="entry name" value="Peripla_BP_I"/>
</dbReference>
<feature type="chain" id="PRO_5039177413" evidence="1">
    <location>
        <begin position="23"/>
        <end position="348"/>
    </location>
</feature>
<dbReference type="PROSITE" id="PS51257">
    <property type="entry name" value="PROKAR_LIPOPROTEIN"/>
    <property type="match status" value="1"/>
</dbReference>
<dbReference type="AlphaFoldDB" id="K0AXA3"/>
<proteinExistence type="predicted"/>
<protein>
    <submittedName>
        <fullName evidence="2">ABC transporter substrate binding protein</fullName>
    </submittedName>
</protein>
<dbReference type="OrthoDB" id="9776955at2"/>
<dbReference type="PATRIC" id="fig|1128398.3.peg.300"/>
<dbReference type="SUPFAM" id="SSF53822">
    <property type="entry name" value="Periplasmic binding protein-like I"/>
    <property type="match status" value="1"/>
</dbReference>
<name>K0AXA3_GOTA9</name>
<evidence type="ECO:0000256" key="1">
    <source>
        <dbReference type="SAM" id="SignalP"/>
    </source>
</evidence>
<evidence type="ECO:0000313" key="2">
    <source>
        <dbReference type="EMBL" id="AFS77370.1"/>
    </source>
</evidence>
<organism evidence="2 3">
    <name type="scientific">Gottschalkia acidurici (strain ATCC 7906 / DSM 604 / BCRC 14475 / CIP 104303 / KCTC 5404 / NCIMB 10678 / 9a)</name>
    <name type="common">Clostridium acidurici</name>
    <dbReference type="NCBI Taxonomy" id="1128398"/>
    <lineage>
        <taxon>Bacteria</taxon>
        <taxon>Bacillati</taxon>
        <taxon>Bacillota</taxon>
        <taxon>Tissierellia</taxon>
        <taxon>Tissierellales</taxon>
        <taxon>Gottschalkiaceae</taxon>
        <taxon>Gottschalkia</taxon>
    </lineage>
</organism>
<dbReference type="KEGG" id="cad:Curi_c02900"/>
<dbReference type="Proteomes" id="UP000006094">
    <property type="component" value="Chromosome"/>
</dbReference>
<sequence>MVNKFKRLGKKAVALALTSALAGTMLVGCGNGSTDTSEKASNNNAQDKVIKIGISQVISHGALDSTREGFVAALEEKGYRDGEKIKIDLQNAQGDSATMQTIAQNFVADKKDLLLGIGTPSAQALYNATKDTPILITAVTDPVGAGLTKSMEKPETNVTGTSDALDLKLQFELLKKLAPNAKNIGVLYTTSESNSEVQLKEIKAKAPEFGFKIVEAGVATTNDVAQSLEHIIGKIDAMYIPTDNIIVNSMPLIYSKTIDKKIPIIGSEKGQVENGALATEGIDYYKLGYQTGLMAVEILEGKKPADMPVQTANEYILNVNKETLGKLSIELPEELKAKAEMIGSVKGD</sequence>
<dbReference type="InterPro" id="IPR007487">
    <property type="entry name" value="ABC_transpt-TYRBP-like"/>
</dbReference>
<accession>K0AXA3</accession>
<dbReference type="CDD" id="cd06325">
    <property type="entry name" value="PBP1_ABC_unchar_transporter"/>
    <property type="match status" value="1"/>
</dbReference>
<dbReference type="Pfam" id="PF04392">
    <property type="entry name" value="ABC_sub_bind"/>
    <property type="match status" value="1"/>
</dbReference>
<dbReference type="Gene3D" id="3.40.50.2300">
    <property type="match status" value="2"/>
</dbReference>
<evidence type="ECO:0000313" key="3">
    <source>
        <dbReference type="Proteomes" id="UP000006094"/>
    </source>
</evidence>
<dbReference type="RefSeq" id="WP_014966507.1">
    <property type="nucleotide sequence ID" value="NC_018664.1"/>
</dbReference>
<dbReference type="HOGENOM" id="CLU_058196_1_0_9"/>
<dbReference type="PANTHER" id="PTHR35271">
    <property type="entry name" value="ABC TRANSPORTER, SUBSTRATE-BINDING LIPOPROTEIN-RELATED"/>
    <property type="match status" value="1"/>
</dbReference>
<dbReference type="EMBL" id="CP003326">
    <property type="protein sequence ID" value="AFS77370.1"/>
    <property type="molecule type" value="Genomic_DNA"/>
</dbReference>